<dbReference type="GeneID" id="75918020"/>
<feature type="domain" description="Protein kinase" evidence="8">
    <location>
        <begin position="175"/>
        <end position="436"/>
    </location>
</feature>
<dbReference type="InterPro" id="IPR008271">
    <property type="entry name" value="Ser/Thr_kinase_AS"/>
</dbReference>
<dbReference type="PANTHER" id="PTHR47448">
    <property type="entry name" value="DUAL SPECIFICITY MITOGEN-ACTIVATED PROTEIN KINASE KINASE DSOR1-LIKE PROTEIN"/>
    <property type="match status" value="1"/>
</dbReference>
<keyword evidence="3" id="KW-0547">Nucleotide-binding</keyword>
<keyword evidence="1" id="KW-0723">Serine/threonine-protein kinase</keyword>
<dbReference type="SMART" id="SM00220">
    <property type="entry name" value="S_TKc"/>
    <property type="match status" value="1"/>
</dbReference>
<keyword evidence="5" id="KW-0067">ATP-binding</keyword>
<dbReference type="SUPFAM" id="SSF56112">
    <property type="entry name" value="Protein kinase-like (PK-like)"/>
    <property type="match status" value="1"/>
</dbReference>
<feature type="compositionally biased region" description="Low complexity" evidence="7">
    <location>
        <begin position="140"/>
        <end position="155"/>
    </location>
</feature>
<keyword evidence="4" id="KW-0418">Kinase</keyword>
<keyword evidence="2" id="KW-0808">Transferase</keyword>
<dbReference type="Gene3D" id="1.10.510.10">
    <property type="entry name" value="Transferase(Phosphotransferase) domain 1"/>
    <property type="match status" value="1"/>
</dbReference>
<dbReference type="GO" id="GO:0000165">
    <property type="term" value="P:MAPK cascade"/>
    <property type="evidence" value="ECO:0007669"/>
    <property type="project" value="UniProtKB-ARBA"/>
</dbReference>
<comment type="similarity">
    <text evidence="6">Belongs to the protein kinase superfamily. STE Ser/Thr protein kinase family. MAP kinase kinase subfamily.</text>
</comment>
<dbReference type="AlphaFoldDB" id="A0AAD5H7F2"/>
<dbReference type="PANTHER" id="PTHR47448:SF5">
    <property type="entry name" value="MITOGEN-ACTIVATED PROTEIN KINASE KINAE MKK2"/>
    <property type="match status" value="1"/>
</dbReference>
<dbReference type="EMBL" id="MU621008">
    <property type="protein sequence ID" value="KAI8575027.1"/>
    <property type="molecule type" value="Genomic_DNA"/>
</dbReference>
<reference evidence="9" key="2">
    <citation type="journal article" date="2022" name="Proc. Natl. Acad. Sci. U.S.A.">
        <title>Diploid-dominant life cycles characterize the early evolution of Fungi.</title>
        <authorList>
            <person name="Amses K.R."/>
            <person name="Simmons D.R."/>
            <person name="Longcore J.E."/>
            <person name="Mondo S.J."/>
            <person name="Seto K."/>
            <person name="Jeronimo G.H."/>
            <person name="Bonds A.E."/>
            <person name="Quandt C.A."/>
            <person name="Davis W.J."/>
            <person name="Chang Y."/>
            <person name="Federici B.A."/>
            <person name="Kuo A."/>
            <person name="LaButti K."/>
            <person name="Pangilinan J."/>
            <person name="Andreopoulos W."/>
            <person name="Tritt A."/>
            <person name="Riley R."/>
            <person name="Hundley H."/>
            <person name="Johnson J."/>
            <person name="Lipzen A."/>
            <person name="Barry K."/>
            <person name="Lang B.F."/>
            <person name="Cuomo C.A."/>
            <person name="Buchler N.E."/>
            <person name="Grigoriev I.V."/>
            <person name="Spatafora J.W."/>
            <person name="Stajich J.E."/>
            <person name="James T.Y."/>
        </authorList>
    </citation>
    <scope>NUCLEOTIDE SEQUENCE</scope>
    <source>
        <strain evidence="9">AG</strain>
    </source>
</reference>
<evidence type="ECO:0000256" key="2">
    <source>
        <dbReference type="ARBA" id="ARBA00022679"/>
    </source>
</evidence>
<comment type="caution">
    <text evidence="9">The sequence shown here is derived from an EMBL/GenBank/DDBJ whole genome shotgun (WGS) entry which is preliminary data.</text>
</comment>
<dbReference type="Proteomes" id="UP001206595">
    <property type="component" value="Unassembled WGS sequence"/>
</dbReference>
<evidence type="ECO:0000256" key="3">
    <source>
        <dbReference type="ARBA" id="ARBA00022741"/>
    </source>
</evidence>
<evidence type="ECO:0000259" key="8">
    <source>
        <dbReference type="PROSITE" id="PS50011"/>
    </source>
</evidence>
<evidence type="ECO:0000313" key="10">
    <source>
        <dbReference type="Proteomes" id="UP001206595"/>
    </source>
</evidence>
<evidence type="ECO:0000256" key="6">
    <source>
        <dbReference type="ARBA" id="ARBA00038035"/>
    </source>
</evidence>
<feature type="region of interest" description="Disordered" evidence="7">
    <location>
        <begin position="1"/>
        <end position="97"/>
    </location>
</feature>
<evidence type="ECO:0000313" key="9">
    <source>
        <dbReference type="EMBL" id="KAI8575027.1"/>
    </source>
</evidence>
<evidence type="ECO:0000256" key="5">
    <source>
        <dbReference type="ARBA" id="ARBA00022840"/>
    </source>
</evidence>
<evidence type="ECO:0000256" key="1">
    <source>
        <dbReference type="ARBA" id="ARBA00022527"/>
    </source>
</evidence>
<dbReference type="GO" id="GO:0005524">
    <property type="term" value="F:ATP binding"/>
    <property type="evidence" value="ECO:0007669"/>
    <property type="project" value="UniProtKB-KW"/>
</dbReference>
<evidence type="ECO:0000256" key="4">
    <source>
        <dbReference type="ARBA" id="ARBA00022777"/>
    </source>
</evidence>
<dbReference type="Pfam" id="PF00069">
    <property type="entry name" value="Pkinase"/>
    <property type="match status" value="1"/>
</dbReference>
<dbReference type="RefSeq" id="XP_051440033.1">
    <property type="nucleotide sequence ID" value="XM_051592678.1"/>
</dbReference>
<organism evidence="9 10">
    <name type="scientific">Umbelopsis ramanniana AG</name>
    <dbReference type="NCBI Taxonomy" id="1314678"/>
    <lineage>
        <taxon>Eukaryota</taxon>
        <taxon>Fungi</taxon>
        <taxon>Fungi incertae sedis</taxon>
        <taxon>Mucoromycota</taxon>
        <taxon>Mucoromycotina</taxon>
        <taxon>Umbelopsidomycetes</taxon>
        <taxon>Umbelopsidales</taxon>
        <taxon>Umbelopsidaceae</taxon>
        <taxon>Umbelopsis</taxon>
    </lineage>
</organism>
<accession>A0AAD5H7F2</accession>
<dbReference type="FunFam" id="3.30.200.20:FF:000040">
    <property type="entry name" value="Dual specificity mitogen-activated protein kinase kinase"/>
    <property type="match status" value="1"/>
</dbReference>
<protein>
    <recommendedName>
        <fullName evidence="8">Protein kinase domain-containing protein</fullName>
    </recommendedName>
</protein>
<reference evidence="9" key="1">
    <citation type="submission" date="2021-06" db="EMBL/GenBank/DDBJ databases">
        <authorList>
            <consortium name="DOE Joint Genome Institute"/>
            <person name="Mondo S.J."/>
            <person name="Amses K.R."/>
            <person name="Simmons D.R."/>
            <person name="Longcore J.E."/>
            <person name="Seto K."/>
            <person name="Alves G.H."/>
            <person name="Bonds A.E."/>
            <person name="Quandt C.A."/>
            <person name="Davis W.J."/>
            <person name="Chang Y."/>
            <person name="Letcher P.M."/>
            <person name="Powell M.J."/>
            <person name="Kuo A."/>
            <person name="Labutti K."/>
            <person name="Pangilinan J."/>
            <person name="Andreopoulos W."/>
            <person name="Tritt A."/>
            <person name="Riley R."/>
            <person name="Hundley H."/>
            <person name="Johnson J."/>
            <person name="Lipzen A."/>
            <person name="Barry K."/>
            <person name="Berbee M.L."/>
            <person name="Buchler N.E."/>
            <person name="Grigoriev I.V."/>
            <person name="Spatafora J.W."/>
            <person name="Stajich J.E."/>
            <person name="James T.Y."/>
        </authorList>
    </citation>
    <scope>NUCLEOTIDE SEQUENCE</scope>
    <source>
        <strain evidence="9">AG</strain>
    </source>
</reference>
<proteinExistence type="inferred from homology"/>
<evidence type="ECO:0000256" key="7">
    <source>
        <dbReference type="SAM" id="MobiDB-lite"/>
    </source>
</evidence>
<dbReference type="InterPro" id="IPR050915">
    <property type="entry name" value="MAP_kinase_kinase"/>
</dbReference>
<keyword evidence="10" id="KW-1185">Reference proteome</keyword>
<dbReference type="InterPro" id="IPR011009">
    <property type="entry name" value="Kinase-like_dom_sf"/>
</dbReference>
<feature type="region of interest" description="Disordered" evidence="7">
    <location>
        <begin position="116"/>
        <end position="163"/>
    </location>
</feature>
<sequence>MSADPSGPTGIGLGRSNATKLGKGPRNKTGLKLSPLHLNTPSPSVSASSASSHSPANSRQLTPSNSSFKDKIGNLFSGNKSGLVPATSGHVEEEEQSTAAAILAGQLSSLSLQAPKTKDYATRAPPPPELLIDSAPPLPSSSSSASSLTPTATPAVSISEPDGDEHFMELKPEDFENLDKLGEGAAGTVRKVLHKPSGLIMAKKSITADPDPAIQRQILRELAFLKTCNSPHIVSFFGVFLDDGDTTIAICMEYCEAGSLEDIYKRARDLGGVIGEPVLERVAESVCKGLVYLHSKHVIHRDIKPSNILVTKKGEVKLCDLGVSGELINSLAQTFTGTKYYMAPERIQGAPYSVQSDIWSLGLTIIEVSQNRPALPPPGQPHLSIFELLDFIVHQPVPTLTSEHISKECKNFVSVCLTKDPRSRPGPQRMLQHPFIRMWENVEIDLSSWIKEVWNWT</sequence>
<dbReference type="PROSITE" id="PS50011">
    <property type="entry name" value="PROTEIN_KINASE_DOM"/>
    <property type="match status" value="1"/>
</dbReference>
<dbReference type="Gene3D" id="3.30.200.20">
    <property type="entry name" value="Phosphorylase Kinase, domain 1"/>
    <property type="match status" value="1"/>
</dbReference>
<name>A0AAD5H7F2_UMBRA</name>
<dbReference type="FunFam" id="1.10.510.10:FF:000263">
    <property type="entry name" value="MAP kinase skh1/pek1"/>
    <property type="match status" value="1"/>
</dbReference>
<dbReference type="InterPro" id="IPR000719">
    <property type="entry name" value="Prot_kinase_dom"/>
</dbReference>
<dbReference type="GO" id="GO:0004674">
    <property type="term" value="F:protein serine/threonine kinase activity"/>
    <property type="evidence" value="ECO:0007669"/>
    <property type="project" value="UniProtKB-KW"/>
</dbReference>
<dbReference type="PROSITE" id="PS00108">
    <property type="entry name" value="PROTEIN_KINASE_ST"/>
    <property type="match status" value="1"/>
</dbReference>
<gene>
    <name evidence="9" type="ORF">K450DRAFT_263656</name>
</gene>
<feature type="compositionally biased region" description="Low complexity" evidence="7">
    <location>
        <begin position="41"/>
        <end position="58"/>
    </location>
</feature>